<evidence type="ECO:0000313" key="4">
    <source>
        <dbReference type="EMBL" id="GMT05143.1"/>
    </source>
</evidence>
<feature type="compositionally biased region" description="Basic and acidic residues" evidence="2">
    <location>
        <begin position="29"/>
        <end position="48"/>
    </location>
</feature>
<protein>
    <recommendedName>
        <fullName evidence="3">USP domain-containing protein</fullName>
    </recommendedName>
</protein>
<dbReference type="PROSITE" id="PS50235">
    <property type="entry name" value="USP_3"/>
    <property type="match status" value="1"/>
</dbReference>
<dbReference type="GO" id="GO:0005634">
    <property type="term" value="C:nucleus"/>
    <property type="evidence" value="ECO:0007669"/>
    <property type="project" value="TreeGrafter"/>
</dbReference>
<comment type="similarity">
    <text evidence="1">Belongs to the peptidase C19 family.</text>
</comment>
<organism evidence="4 5">
    <name type="scientific">Pristionchus entomophagus</name>
    <dbReference type="NCBI Taxonomy" id="358040"/>
    <lineage>
        <taxon>Eukaryota</taxon>
        <taxon>Metazoa</taxon>
        <taxon>Ecdysozoa</taxon>
        <taxon>Nematoda</taxon>
        <taxon>Chromadorea</taxon>
        <taxon>Rhabditida</taxon>
        <taxon>Rhabditina</taxon>
        <taxon>Diplogasteromorpha</taxon>
        <taxon>Diplogasteroidea</taxon>
        <taxon>Neodiplogasteridae</taxon>
        <taxon>Pristionchus</taxon>
    </lineage>
</organism>
<dbReference type="Proteomes" id="UP001432027">
    <property type="component" value="Unassembled WGS sequence"/>
</dbReference>
<accession>A0AAV5UFJ2</accession>
<feature type="non-terminal residue" evidence="4">
    <location>
        <position position="1"/>
    </location>
</feature>
<comment type="caution">
    <text evidence="4">The sequence shown here is derived from an EMBL/GenBank/DDBJ whole genome shotgun (WGS) entry which is preliminary data.</text>
</comment>
<evidence type="ECO:0000313" key="5">
    <source>
        <dbReference type="Proteomes" id="UP001432027"/>
    </source>
</evidence>
<dbReference type="InterPro" id="IPR018200">
    <property type="entry name" value="USP_CS"/>
</dbReference>
<dbReference type="SUPFAM" id="SSF54001">
    <property type="entry name" value="Cysteine proteinases"/>
    <property type="match status" value="1"/>
</dbReference>
<dbReference type="GO" id="GO:0016579">
    <property type="term" value="P:protein deubiquitination"/>
    <property type="evidence" value="ECO:0007669"/>
    <property type="project" value="InterPro"/>
</dbReference>
<dbReference type="EMBL" id="BTSX01000006">
    <property type="protein sequence ID" value="GMT05143.1"/>
    <property type="molecule type" value="Genomic_DNA"/>
</dbReference>
<dbReference type="InterPro" id="IPR001394">
    <property type="entry name" value="Peptidase_C19_UCH"/>
</dbReference>
<feature type="compositionally biased region" description="Basic and acidic residues" evidence="2">
    <location>
        <begin position="1"/>
        <end position="18"/>
    </location>
</feature>
<dbReference type="InterPro" id="IPR028889">
    <property type="entry name" value="USP"/>
</dbReference>
<dbReference type="GO" id="GO:0005829">
    <property type="term" value="C:cytosol"/>
    <property type="evidence" value="ECO:0007669"/>
    <property type="project" value="TreeGrafter"/>
</dbReference>
<gene>
    <name evidence="4" type="ORF">PENTCL1PPCAC_27317</name>
</gene>
<evidence type="ECO:0000256" key="2">
    <source>
        <dbReference type="SAM" id="MobiDB-lite"/>
    </source>
</evidence>
<sequence>ENGKEGKENGKENEKEVKEEEPESSDNEGSYRSEEKTRDPLDPTKELTRMTTPLPVGQSIAASLLEFTAEERLEGTNAYECEKCCSPANKNKGKTDAAKTRVEATKRYLIVTPPAVLTIHVKRFQQIHTGPKVSMRKFPGHVHFPLIFDIAPFCCKNVERISPGQTSILYSLYGVVSHSGSLGGGHYVAYVKSRDKLKQTDDMLEAARALCADVHAEPSSIPSPSSPSS</sequence>
<dbReference type="PROSITE" id="PS00973">
    <property type="entry name" value="USP_2"/>
    <property type="match status" value="1"/>
</dbReference>
<dbReference type="InterPro" id="IPR050164">
    <property type="entry name" value="Peptidase_C19"/>
</dbReference>
<dbReference type="GO" id="GO:0004843">
    <property type="term" value="F:cysteine-type deubiquitinase activity"/>
    <property type="evidence" value="ECO:0007669"/>
    <property type="project" value="InterPro"/>
</dbReference>
<feature type="region of interest" description="Disordered" evidence="2">
    <location>
        <begin position="1"/>
        <end position="54"/>
    </location>
</feature>
<dbReference type="Gene3D" id="3.90.70.10">
    <property type="entry name" value="Cysteine proteinases"/>
    <property type="match status" value="1"/>
</dbReference>
<dbReference type="PANTHER" id="PTHR24006:SF781">
    <property type="entry name" value="LD34905P"/>
    <property type="match status" value="1"/>
</dbReference>
<proteinExistence type="inferred from homology"/>
<evidence type="ECO:0000259" key="3">
    <source>
        <dbReference type="PROSITE" id="PS50235"/>
    </source>
</evidence>
<evidence type="ECO:0000256" key="1">
    <source>
        <dbReference type="ARBA" id="ARBA00009085"/>
    </source>
</evidence>
<dbReference type="PANTHER" id="PTHR24006">
    <property type="entry name" value="UBIQUITIN CARBOXYL-TERMINAL HYDROLASE"/>
    <property type="match status" value="1"/>
</dbReference>
<keyword evidence="5" id="KW-1185">Reference proteome</keyword>
<dbReference type="InterPro" id="IPR038765">
    <property type="entry name" value="Papain-like_cys_pep_sf"/>
</dbReference>
<dbReference type="AlphaFoldDB" id="A0AAV5UFJ2"/>
<name>A0AAV5UFJ2_9BILA</name>
<dbReference type="Pfam" id="PF00443">
    <property type="entry name" value="UCH"/>
    <property type="match status" value="1"/>
</dbReference>
<feature type="non-terminal residue" evidence="4">
    <location>
        <position position="229"/>
    </location>
</feature>
<reference evidence="4" key="1">
    <citation type="submission" date="2023-10" db="EMBL/GenBank/DDBJ databases">
        <title>Genome assembly of Pristionchus species.</title>
        <authorList>
            <person name="Yoshida K."/>
            <person name="Sommer R.J."/>
        </authorList>
    </citation>
    <scope>NUCLEOTIDE SEQUENCE</scope>
    <source>
        <strain evidence="4">RS0144</strain>
    </source>
</reference>
<feature type="domain" description="USP" evidence="3">
    <location>
        <begin position="1"/>
        <end position="229"/>
    </location>
</feature>